<organism evidence="2 3">
    <name type="scientific">Cucumis melo var. makuwa</name>
    <name type="common">Oriental melon</name>
    <dbReference type="NCBI Taxonomy" id="1194695"/>
    <lineage>
        <taxon>Eukaryota</taxon>
        <taxon>Viridiplantae</taxon>
        <taxon>Streptophyta</taxon>
        <taxon>Embryophyta</taxon>
        <taxon>Tracheophyta</taxon>
        <taxon>Spermatophyta</taxon>
        <taxon>Magnoliopsida</taxon>
        <taxon>eudicotyledons</taxon>
        <taxon>Gunneridae</taxon>
        <taxon>Pentapetalae</taxon>
        <taxon>rosids</taxon>
        <taxon>fabids</taxon>
        <taxon>Cucurbitales</taxon>
        <taxon>Cucurbitaceae</taxon>
        <taxon>Benincaseae</taxon>
        <taxon>Cucumis</taxon>
    </lineage>
</organism>
<dbReference type="EMBL" id="SSTD01016295">
    <property type="protein sequence ID" value="TYK01201.1"/>
    <property type="molecule type" value="Genomic_DNA"/>
</dbReference>
<accession>A0A5D3BN17</accession>
<evidence type="ECO:0000256" key="1">
    <source>
        <dbReference type="SAM" id="MobiDB-lite"/>
    </source>
</evidence>
<dbReference type="Proteomes" id="UP000321947">
    <property type="component" value="Unassembled WGS sequence"/>
</dbReference>
<feature type="compositionally biased region" description="Polar residues" evidence="1">
    <location>
        <begin position="164"/>
        <end position="173"/>
    </location>
</feature>
<feature type="region of interest" description="Disordered" evidence="1">
    <location>
        <begin position="164"/>
        <end position="190"/>
    </location>
</feature>
<feature type="region of interest" description="Disordered" evidence="1">
    <location>
        <begin position="1"/>
        <end position="49"/>
    </location>
</feature>
<name>A0A5D3BN17_CUCMM</name>
<dbReference type="AlphaFoldDB" id="A0A5D3BN17"/>
<reference evidence="2 3" key="1">
    <citation type="submission" date="2019-08" db="EMBL/GenBank/DDBJ databases">
        <title>Draft genome sequences of two oriental melons (Cucumis melo L. var makuwa).</title>
        <authorList>
            <person name="Kwon S.-Y."/>
        </authorList>
    </citation>
    <scope>NUCLEOTIDE SEQUENCE [LARGE SCALE GENOMIC DNA]</scope>
    <source>
        <strain evidence="3">cv. Chang Bougi</strain>
        <tissue evidence="2">Leaf</tissue>
    </source>
</reference>
<feature type="compositionally biased region" description="Polar residues" evidence="1">
    <location>
        <begin position="100"/>
        <end position="129"/>
    </location>
</feature>
<evidence type="ECO:0000313" key="3">
    <source>
        <dbReference type="Proteomes" id="UP000321947"/>
    </source>
</evidence>
<proteinExistence type="predicted"/>
<feature type="region of interest" description="Disordered" evidence="1">
    <location>
        <begin position="80"/>
        <end position="141"/>
    </location>
</feature>
<sequence>MVNTRKGNYAAKSSEEVLEAQVSKTSMDGPATNAEHAPSASETHMSDMDSDDLDNVLLTKLLKKNFVPDVVAEKSINPSISVHSQESSSTEGVFVPTSGLHHTSNVEPDPSLYSSLVRSSIPDNTTTSGPHIDSASAPADESIATGRIDVQNDEDEVEPVNTGVHTSEISVGDNSDPDAQPETHTFPEESRLAKKKFRQNRQNITTKIGRKNIPPNIPSVPIDGISFHLEENVQRWKFVVQRRIAEEFFSSVLLHLNAAILREFDAPGPEPKTLSLSYRLF</sequence>
<feature type="compositionally biased region" description="Polar residues" evidence="1">
    <location>
        <begin position="80"/>
        <end position="91"/>
    </location>
</feature>
<comment type="caution">
    <text evidence="2">The sequence shown here is derived from an EMBL/GenBank/DDBJ whole genome shotgun (WGS) entry which is preliminary data.</text>
</comment>
<protein>
    <submittedName>
        <fullName evidence="2">Envelope-like protein</fullName>
    </submittedName>
</protein>
<evidence type="ECO:0000313" key="2">
    <source>
        <dbReference type="EMBL" id="TYK01201.1"/>
    </source>
</evidence>
<gene>
    <name evidence="2" type="ORF">E5676_scaffold2044G00470</name>
</gene>